<dbReference type="InterPro" id="IPR058578">
    <property type="entry name" value="IspG_TIM"/>
</dbReference>
<dbReference type="InterPro" id="IPR011005">
    <property type="entry name" value="Dihydropteroate_synth-like_sf"/>
</dbReference>
<dbReference type="Gene3D" id="3.20.20.20">
    <property type="entry name" value="Dihydropteroate synthase-like"/>
    <property type="match status" value="1"/>
</dbReference>
<evidence type="ECO:0000259" key="10">
    <source>
        <dbReference type="Pfam" id="PF26540"/>
    </source>
</evidence>
<dbReference type="GO" id="GO:0016114">
    <property type="term" value="P:terpenoid biosynthetic process"/>
    <property type="evidence" value="ECO:0007669"/>
    <property type="project" value="InterPro"/>
</dbReference>
<dbReference type="AlphaFoldDB" id="A0A2R4BKZ3"/>
<comment type="pathway">
    <text evidence="7">Isoprenoid biosynthesis; isopentenyl diphosphate biosynthesis via DXP pathway; isopentenyl diphosphate from 1-deoxy-D-xylulose 5-phosphate: step 5/6.</text>
</comment>
<dbReference type="InterPro" id="IPR058579">
    <property type="entry name" value="IspG_C"/>
</dbReference>
<feature type="binding site" evidence="7">
    <location>
        <position position="365"/>
    </location>
    <ligand>
        <name>[4Fe-4S] cluster</name>
        <dbReference type="ChEBI" id="CHEBI:49883"/>
    </ligand>
</feature>
<keyword evidence="1 7" id="KW-0004">4Fe-4S</keyword>
<organism evidence="11 12">
    <name type="scientific">Thauera aromatica K172</name>
    <dbReference type="NCBI Taxonomy" id="44139"/>
    <lineage>
        <taxon>Bacteria</taxon>
        <taxon>Pseudomonadati</taxon>
        <taxon>Pseudomonadota</taxon>
        <taxon>Betaproteobacteria</taxon>
        <taxon>Rhodocyclales</taxon>
        <taxon>Zoogloeaceae</taxon>
        <taxon>Thauera</taxon>
    </lineage>
</organism>
<dbReference type="EC" id="1.17.7.3" evidence="7"/>
<keyword evidence="6 7" id="KW-0414">Isoprene biosynthesis</keyword>
<dbReference type="GO" id="GO:0019288">
    <property type="term" value="P:isopentenyl diphosphate biosynthetic process, methylerythritol 4-phosphate pathway"/>
    <property type="evidence" value="ECO:0007669"/>
    <property type="project" value="UniProtKB-UniRule"/>
</dbReference>
<evidence type="ECO:0000313" key="12">
    <source>
        <dbReference type="Proteomes" id="UP000241885"/>
    </source>
</evidence>
<comment type="cofactor">
    <cofactor evidence="7">
        <name>[4Fe-4S] cluster</name>
        <dbReference type="ChEBI" id="CHEBI:49883"/>
    </cofactor>
    <text evidence="7">Binds 1 [4Fe-4S] cluster.</text>
</comment>
<dbReference type="NCBIfam" id="TIGR00612">
    <property type="entry name" value="ispG_gcpE"/>
    <property type="match status" value="1"/>
</dbReference>
<evidence type="ECO:0000259" key="9">
    <source>
        <dbReference type="Pfam" id="PF04551"/>
    </source>
</evidence>
<evidence type="ECO:0000256" key="8">
    <source>
        <dbReference type="SAM" id="MobiDB-lite"/>
    </source>
</evidence>
<feature type="binding site" evidence="7">
    <location>
        <position position="312"/>
    </location>
    <ligand>
        <name>[4Fe-4S] cluster</name>
        <dbReference type="ChEBI" id="CHEBI:49883"/>
    </ligand>
</feature>
<dbReference type="PIRSF" id="PIRSF004640">
    <property type="entry name" value="IspG"/>
    <property type="match status" value="1"/>
</dbReference>
<feature type="region of interest" description="Disordered" evidence="8">
    <location>
        <begin position="1"/>
        <end position="21"/>
    </location>
</feature>
<feature type="domain" description="IspG TIM-barrel" evidence="9">
    <location>
        <begin position="23"/>
        <end position="293"/>
    </location>
</feature>
<feature type="binding site" evidence="7">
    <location>
        <position position="358"/>
    </location>
    <ligand>
        <name>[4Fe-4S] cluster</name>
        <dbReference type="ChEBI" id="CHEBI:49883"/>
    </ligand>
</feature>
<dbReference type="Gene3D" id="3.30.413.10">
    <property type="entry name" value="Sulfite Reductase Hemoprotein, domain 1"/>
    <property type="match status" value="1"/>
</dbReference>
<dbReference type="UniPathway" id="UPA00056">
    <property type="reaction ID" value="UER00096"/>
</dbReference>
<dbReference type="NCBIfam" id="NF001540">
    <property type="entry name" value="PRK00366.1"/>
    <property type="match status" value="1"/>
</dbReference>
<sequence>MEAMNQDKDFPPLGAAPGRRRRTRQVAIGKVRVGGEAPVVVQSMTNTDTADVLGTAMQVAELARAGSEMVRLTVNNEAAAKAVPHIRDRLLALGVEVPLVGDFHYNGHKLLTDFPACAEALAKFRINPGNVGAGAKRDPQFAAIVELACRYDKPVRIGVNWGSLDPSVLARIMDENAHRAAPRDAGAVMREALVVSALESAAKAEEYGLAADRIVLSAKVSSVQDLIAVYRDLARRSDYALHLGLTEAGMGSKGIVASTAALAVLLQEGIGDTIRVSLTPEPGGSRSQEVVVAQEILQTMGLRAFTPMVTACPGCGRTTSTVFQELAAGIQDYVRAQMPVWREQYDGVENLTLAVMGCVVNGPGESKHANIGISLPGTGESPAAPVYVDGEKVATLRGDGIAAEFRAIVDRYVATRYARKAG</sequence>
<dbReference type="EMBL" id="CP028339">
    <property type="protein sequence ID" value="AVR87932.1"/>
    <property type="molecule type" value="Genomic_DNA"/>
</dbReference>
<dbReference type="GO" id="GO:0051539">
    <property type="term" value="F:4 iron, 4 sulfur cluster binding"/>
    <property type="evidence" value="ECO:0007669"/>
    <property type="project" value="UniProtKB-UniRule"/>
</dbReference>
<gene>
    <name evidence="7" type="primary">ispG</name>
    <name evidence="11" type="ORF">Tharo_0991</name>
</gene>
<keyword evidence="2 7" id="KW-0479">Metal-binding</keyword>
<dbReference type="GO" id="GO:0005506">
    <property type="term" value="F:iron ion binding"/>
    <property type="evidence" value="ECO:0007669"/>
    <property type="project" value="InterPro"/>
</dbReference>
<dbReference type="Pfam" id="PF26540">
    <property type="entry name" value="GcpE_C"/>
    <property type="match status" value="1"/>
</dbReference>
<protein>
    <recommendedName>
        <fullName evidence="7">4-hydroxy-3-methylbut-2-en-1-yl diphosphate synthase (flavodoxin)</fullName>
        <ecNumber evidence="7">1.17.7.3</ecNumber>
    </recommendedName>
    <alternativeName>
        <fullName evidence="7">1-hydroxy-2-methyl-2-(E)-butenyl 4-diphosphate synthase</fullName>
    </alternativeName>
</protein>
<dbReference type="KEGG" id="tak:Tharo_0991"/>
<dbReference type="FunFam" id="3.30.413.10:FF:000012">
    <property type="entry name" value="4-hydroxy-3-methylbut-2-en-1-yl diphosphate synthase (flavodoxin)"/>
    <property type="match status" value="1"/>
</dbReference>
<dbReference type="Proteomes" id="UP000241885">
    <property type="component" value="Chromosome"/>
</dbReference>
<comment type="similarity">
    <text evidence="7">Belongs to the IspG family.</text>
</comment>
<dbReference type="InterPro" id="IPR004588">
    <property type="entry name" value="IspG_bac-typ"/>
</dbReference>
<name>A0A2R4BKZ3_THAAR</name>
<feature type="binding site" evidence="7">
    <location>
        <position position="315"/>
    </location>
    <ligand>
        <name>[4Fe-4S] cluster</name>
        <dbReference type="ChEBI" id="CHEBI:49883"/>
    </ligand>
</feature>
<evidence type="ECO:0000256" key="3">
    <source>
        <dbReference type="ARBA" id="ARBA00023002"/>
    </source>
</evidence>
<dbReference type="InterPro" id="IPR016425">
    <property type="entry name" value="IspG_bac"/>
</dbReference>
<evidence type="ECO:0000256" key="5">
    <source>
        <dbReference type="ARBA" id="ARBA00023014"/>
    </source>
</evidence>
<feature type="compositionally biased region" description="Basic and acidic residues" evidence="8">
    <location>
        <begin position="1"/>
        <end position="10"/>
    </location>
</feature>
<evidence type="ECO:0000256" key="6">
    <source>
        <dbReference type="ARBA" id="ARBA00023229"/>
    </source>
</evidence>
<dbReference type="Pfam" id="PF04551">
    <property type="entry name" value="GcpE"/>
    <property type="match status" value="1"/>
</dbReference>
<dbReference type="PANTHER" id="PTHR30454">
    <property type="entry name" value="4-HYDROXY-3-METHYLBUT-2-EN-1-YL DIPHOSPHATE SYNTHASE"/>
    <property type="match status" value="1"/>
</dbReference>
<accession>A0A2R4BKZ3</accession>
<evidence type="ECO:0000313" key="11">
    <source>
        <dbReference type="EMBL" id="AVR87932.1"/>
    </source>
</evidence>
<comment type="function">
    <text evidence="7">Converts 2C-methyl-D-erythritol 2,4-cyclodiphosphate (ME-2,4cPP) into 1-hydroxy-2-methyl-2-(E)-butenyl 4-diphosphate.</text>
</comment>
<evidence type="ECO:0000256" key="7">
    <source>
        <dbReference type="HAMAP-Rule" id="MF_00159"/>
    </source>
</evidence>
<keyword evidence="5 7" id="KW-0411">Iron-sulfur</keyword>
<dbReference type="GO" id="GO:0141197">
    <property type="term" value="F:4-hydroxy-3-methylbut-2-enyl-diphosphate synthase activity (flavodoxin)"/>
    <property type="evidence" value="ECO:0007669"/>
    <property type="project" value="UniProtKB-EC"/>
</dbReference>
<keyword evidence="3 7" id="KW-0560">Oxidoreductase</keyword>
<evidence type="ECO:0000256" key="4">
    <source>
        <dbReference type="ARBA" id="ARBA00023004"/>
    </source>
</evidence>
<dbReference type="InterPro" id="IPR045854">
    <property type="entry name" value="NO2/SO3_Rdtase_4Fe4S_sf"/>
</dbReference>
<dbReference type="HAMAP" id="MF_00159">
    <property type="entry name" value="IspG"/>
    <property type="match status" value="1"/>
</dbReference>
<reference evidence="11 12" key="1">
    <citation type="submission" date="2018-03" db="EMBL/GenBank/DDBJ databases">
        <title>Complete genome sequence of Thauera aromatica, a model organism for studying aromatic compound degradation under denitrifying conditions.</title>
        <authorList>
            <person name="Lo H.-Y."/>
            <person name="Goris T."/>
            <person name="Boll M."/>
            <person name="Mueller J.A."/>
        </authorList>
    </citation>
    <scope>NUCLEOTIDE SEQUENCE [LARGE SCALE GENOMIC DNA]</scope>
    <source>
        <strain evidence="11 12">K172</strain>
    </source>
</reference>
<feature type="domain" description="IspG C-terminal" evidence="10">
    <location>
        <begin position="309"/>
        <end position="410"/>
    </location>
</feature>
<evidence type="ECO:0000256" key="1">
    <source>
        <dbReference type="ARBA" id="ARBA00022485"/>
    </source>
</evidence>
<keyword evidence="4 7" id="KW-0408">Iron</keyword>
<comment type="catalytic activity">
    <reaction evidence="7">
        <text>(2E)-4-hydroxy-3-methylbut-2-enyl diphosphate + oxidized [flavodoxin] + H2O + 2 H(+) = 2-C-methyl-D-erythritol 2,4-cyclic diphosphate + reduced [flavodoxin]</text>
        <dbReference type="Rhea" id="RHEA:43604"/>
        <dbReference type="Rhea" id="RHEA-COMP:10622"/>
        <dbReference type="Rhea" id="RHEA-COMP:10623"/>
        <dbReference type="ChEBI" id="CHEBI:15377"/>
        <dbReference type="ChEBI" id="CHEBI:15378"/>
        <dbReference type="ChEBI" id="CHEBI:57618"/>
        <dbReference type="ChEBI" id="CHEBI:58210"/>
        <dbReference type="ChEBI" id="CHEBI:58483"/>
        <dbReference type="ChEBI" id="CHEBI:128753"/>
        <dbReference type="EC" id="1.17.7.3"/>
    </reaction>
</comment>
<dbReference type="PANTHER" id="PTHR30454:SF0">
    <property type="entry name" value="4-HYDROXY-3-METHYLBUT-2-EN-1-YL DIPHOSPHATE SYNTHASE (FERREDOXIN), CHLOROPLASTIC"/>
    <property type="match status" value="1"/>
</dbReference>
<dbReference type="GO" id="GO:0046429">
    <property type="term" value="F:4-hydroxy-3-methylbut-2-en-1-yl diphosphate synthase activity (ferredoxin)"/>
    <property type="evidence" value="ECO:0007669"/>
    <property type="project" value="UniProtKB-UniRule"/>
</dbReference>
<proteinExistence type="inferred from homology"/>
<keyword evidence="12" id="KW-1185">Reference proteome</keyword>
<evidence type="ECO:0000256" key="2">
    <source>
        <dbReference type="ARBA" id="ARBA00022723"/>
    </source>
</evidence>